<gene>
    <name evidence="1" type="ORF">C481_00040</name>
</gene>
<dbReference type="Proteomes" id="UP000011554">
    <property type="component" value="Unassembled WGS sequence"/>
</dbReference>
<comment type="caution">
    <text evidence="1">The sequence shown here is derived from an EMBL/GenBank/DDBJ whole genome shotgun (WGS) entry which is preliminary data.</text>
</comment>
<dbReference type="eggNOG" id="arCOG06367">
    <property type="taxonomic scope" value="Archaea"/>
</dbReference>
<dbReference type="AlphaFoldDB" id="M0B4Y3"/>
<organism evidence="1 2">
    <name type="scientific">Natrialba asiatica (strain ATCC 700177 / DSM 12278 / JCM 9576 / FERM P-10747 / NBRC 102637 / 172P1)</name>
    <dbReference type="NCBI Taxonomy" id="29540"/>
    <lineage>
        <taxon>Archaea</taxon>
        <taxon>Methanobacteriati</taxon>
        <taxon>Methanobacteriota</taxon>
        <taxon>Stenosarchaea group</taxon>
        <taxon>Halobacteria</taxon>
        <taxon>Halobacteriales</taxon>
        <taxon>Natrialbaceae</taxon>
        <taxon>Natrialba</taxon>
    </lineage>
</organism>
<accession>M0B4Y3</accession>
<evidence type="ECO:0000313" key="1">
    <source>
        <dbReference type="EMBL" id="ELZ05880.1"/>
    </source>
</evidence>
<dbReference type="PATRIC" id="fig|29540.5.peg.6"/>
<evidence type="ECO:0000313" key="2">
    <source>
        <dbReference type="Proteomes" id="UP000011554"/>
    </source>
</evidence>
<proteinExistence type="predicted"/>
<sequence length="292" mass="31826">MSLTTGLCAAFAGCSIDPAGVLRMSDATTDEILEPATFDVRSNDGGNDDGIDEMRELAAEVLETGSATASGEHPPLHVSYPVRFEDEVVALDRTVLTTETRNNYHLLLDFDVATEGTERSADTLPSVDIEWIESALSDRRSGVDAVSGERTYTEDEQATSVLVPEPAFDVLLVDGERMGVEVEPIETTVTTYEYTLAERLGSGEEYAETLESRYRFSVTELSDDERDVVDEAVAEGGYYASSTDDGAFEGVAHTLFEHEPVASTDSEGHWIVAYEGTTYVAMLDPGRYESLR</sequence>
<reference evidence="1 2" key="1">
    <citation type="journal article" date="2014" name="PLoS Genet.">
        <title>Phylogenetically driven sequencing of extremely halophilic archaea reveals strategies for static and dynamic osmo-response.</title>
        <authorList>
            <person name="Becker E.A."/>
            <person name="Seitzer P.M."/>
            <person name="Tritt A."/>
            <person name="Larsen D."/>
            <person name="Krusor M."/>
            <person name="Yao A.I."/>
            <person name="Wu D."/>
            <person name="Madern D."/>
            <person name="Eisen J.A."/>
            <person name="Darling A.E."/>
            <person name="Facciotti M.T."/>
        </authorList>
    </citation>
    <scope>NUCLEOTIDE SEQUENCE [LARGE SCALE GENOMIC DNA]</scope>
    <source>
        <strain evidence="1 2">DSM 12278</strain>
    </source>
</reference>
<name>M0B4Y3_NATA1</name>
<dbReference type="EMBL" id="AOIO01000003">
    <property type="protein sequence ID" value="ELZ05880.1"/>
    <property type="molecule type" value="Genomic_DNA"/>
</dbReference>
<keyword evidence="2" id="KW-1185">Reference proteome</keyword>
<protein>
    <submittedName>
        <fullName evidence="1">Uncharacterized protein</fullName>
    </submittedName>
</protein>